<dbReference type="InterPro" id="IPR004995">
    <property type="entry name" value="Spore_Ger"/>
</dbReference>
<feature type="transmembrane region" description="Helical" evidence="3">
    <location>
        <begin position="440"/>
        <end position="464"/>
    </location>
</feature>
<feature type="transmembrane region" description="Helical" evidence="3">
    <location>
        <begin position="345"/>
        <end position="371"/>
    </location>
</feature>
<proteinExistence type="inferred from homology"/>
<dbReference type="AlphaFoldDB" id="A0A1W1W7B7"/>
<dbReference type="GO" id="GO:0016020">
    <property type="term" value="C:membrane"/>
    <property type="evidence" value="ECO:0007669"/>
    <property type="project" value="InterPro"/>
</dbReference>
<dbReference type="STRING" id="28034.BFX07_02920"/>
<feature type="transmembrane region" description="Helical" evidence="3">
    <location>
        <begin position="314"/>
        <end position="333"/>
    </location>
</feature>
<feature type="transmembrane region" description="Helical" evidence="3">
    <location>
        <begin position="408"/>
        <end position="428"/>
    </location>
</feature>
<evidence type="ECO:0000256" key="3">
    <source>
        <dbReference type="SAM" id="Phobius"/>
    </source>
</evidence>
<evidence type="ECO:0000256" key="1">
    <source>
        <dbReference type="ARBA" id="ARBA00005278"/>
    </source>
</evidence>
<evidence type="ECO:0000313" key="5">
    <source>
        <dbReference type="Proteomes" id="UP000192660"/>
    </source>
</evidence>
<evidence type="ECO:0000313" key="4">
    <source>
        <dbReference type="EMBL" id="SMC02176.1"/>
    </source>
</evidence>
<dbReference type="PANTHER" id="PTHR22550:SF5">
    <property type="entry name" value="LEUCINE ZIPPER PROTEIN 4"/>
    <property type="match status" value="1"/>
</dbReference>
<dbReference type="EMBL" id="FWWY01000001">
    <property type="protein sequence ID" value="SMC02176.1"/>
    <property type="molecule type" value="Genomic_DNA"/>
</dbReference>
<comment type="similarity">
    <text evidence="1">Belongs to the GerABKA family.</text>
</comment>
<sequence>MAMKKDQPDLYADWTNLTQDVLFRIDQLLQRLTEGNDLPSLSQVGPLLTATFKPSPDLVIRTVETPAIKPQGALLAYLSTIVDAKQVDQDVAAALISSPAPPDQWDRVPISQAPVKRITTWTDVLQHLAQGWTLIFAPEITWAWGVDTTKFPSRSIGRPQTELTIRGPMDAFTELLTTQMGQLRQRFHDPALTFHPITLGQRQHTDVAVAYLRGLANPALIDQIIQRLKTIDFDGRSNASEIAGLIRDHPQSIFPTIRSTERVDIATRALLEGKAVILVDGDPFILIAPAPLADFYRTAMDYSGAWYDVSFVRVIRLFGWIMGIYLPALYIALTEVNTNLLPPALLILIAGDHAGLPFTPLVEALLMVLVIEVLREAALRLPKALSTTIGTVGAIVVGTAVVKAGLVSPQMIVVITLTALSFYSVPVYDLTGTWRLVNAVMLLASAMLGLYGIIWVTMVVMGFLTDLTSFGTPYFVPFAPFRLTDWRDLFIRQPWTRFRHRLTTARPRDIRTMGHSHNVPPPHLKKGRS</sequence>
<evidence type="ECO:0000256" key="2">
    <source>
        <dbReference type="ARBA" id="ARBA00023136"/>
    </source>
</evidence>
<dbReference type="InterPro" id="IPR050768">
    <property type="entry name" value="UPF0353/GerABKA_families"/>
</dbReference>
<dbReference type="PIRSF" id="PIRSF005690">
    <property type="entry name" value="GerBA"/>
    <property type="match status" value="1"/>
</dbReference>
<keyword evidence="3" id="KW-0812">Transmembrane</keyword>
<keyword evidence="2 3" id="KW-0472">Membrane</keyword>
<reference evidence="5" key="1">
    <citation type="submission" date="2017-04" db="EMBL/GenBank/DDBJ databases">
        <authorList>
            <person name="Varghese N."/>
            <person name="Submissions S."/>
        </authorList>
    </citation>
    <scope>NUCLEOTIDE SEQUENCE [LARGE SCALE GENOMIC DNA]</scope>
    <source>
        <strain evidence="5">DSM 9293</strain>
    </source>
</reference>
<dbReference type="GO" id="GO:0009847">
    <property type="term" value="P:spore germination"/>
    <property type="evidence" value="ECO:0007669"/>
    <property type="project" value="InterPro"/>
</dbReference>
<organism evidence="4 5">
    <name type="scientific">Sulfobacillus thermosulfidooxidans (strain DSM 9293 / VKM B-1269 / AT-1)</name>
    <dbReference type="NCBI Taxonomy" id="929705"/>
    <lineage>
        <taxon>Bacteria</taxon>
        <taxon>Bacillati</taxon>
        <taxon>Bacillota</taxon>
        <taxon>Clostridia</taxon>
        <taxon>Eubacteriales</taxon>
        <taxon>Clostridiales Family XVII. Incertae Sedis</taxon>
        <taxon>Sulfobacillus</taxon>
    </lineage>
</organism>
<name>A0A1W1W7B7_SULTA</name>
<protein>
    <submittedName>
        <fullName evidence="4">Spore germination protein KA</fullName>
    </submittedName>
</protein>
<gene>
    <name evidence="4" type="ORF">SAMN00768000_0394</name>
</gene>
<keyword evidence="3" id="KW-1133">Transmembrane helix</keyword>
<feature type="transmembrane region" description="Helical" evidence="3">
    <location>
        <begin position="383"/>
        <end position="402"/>
    </location>
</feature>
<keyword evidence="5" id="KW-1185">Reference proteome</keyword>
<dbReference type="RefSeq" id="WP_020376267.1">
    <property type="nucleotide sequence ID" value="NZ_FWWY01000001.1"/>
</dbReference>
<accession>A0A1W1W7B7</accession>
<dbReference type="PANTHER" id="PTHR22550">
    <property type="entry name" value="SPORE GERMINATION PROTEIN"/>
    <property type="match status" value="1"/>
</dbReference>
<dbReference type="Pfam" id="PF03323">
    <property type="entry name" value="GerA"/>
    <property type="match status" value="1"/>
</dbReference>
<dbReference type="Proteomes" id="UP000192660">
    <property type="component" value="Unassembled WGS sequence"/>
</dbReference>